<sequence length="125" mass="13342">MNGDGSVEVPKSDNDSNDLGTNWVGGGFPTTTTTTSRCLLLTNLGFVGRTPKCSSSALVLGLRPIELKEKTTRGFNIIVNDCHPKFDSSPNWDGCCFDAKLNSLIFFGCVHGGGDSNKNEGASFY</sequence>
<evidence type="ECO:0000313" key="2">
    <source>
        <dbReference type="EMBL" id="CAL1357001.1"/>
    </source>
</evidence>
<evidence type="ECO:0000256" key="1">
    <source>
        <dbReference type="SAM" id="MobiDB-lite"/>
    </source>
</evidence>
<dbReference type="Proteomes" id="UP001497516">
    <property type="component" value="Chromosome 1"/>
</dbReference>
<protein>
    <submittedName>
        <fullName evidence="2">Uncharacterized protein</fullName>
    </submittedName>
</protein>
<dbReference type="AlphaFoldDB" id="A0AAV2CMQ8"/>
<accession>A0AAV2CMQ8</accession>
<reference evidence="2 3" key="1">
    <citation type="submission" date="2024-04" db="EMBL/GenBank/DDBJ databases">
        <authorList>
            <person name="Fracassetti M."/>
        </authorList>
    </citation>
    <scope>NUCLEOTIDE SEQUENCE [LARGE SCALE GENOMIC DNA]</scope>
</reference>
<name>A0AAV2CMQ8_9ROSI</name>
<feature type="region of interest" description="Disordered" evidence="1">
    <location>
        <begin position="1"/>
        <end position="20"/>
    </location>
</feature>
<evidence type="ECO:0000313" key="3">
    <source>
        <dbReference type="Proteomes" id="UP001497516"/>
    </source>
</evidence>
<organism evidence="2 3">
    <name type="scientific">Linum trigynum</name>
    <dbReference type="NCBI Taxonomy" id="586398"/>
    <lineage>
        <taxon>Eukaryota</taxon>
        <taxon>Viridiplantae</taxon>
        <taxon>Streptophyta</taxon>
        <taxon>Embryophyta</taxon>
        <taxon>Tracheophyta</taxon>
        <taxon>Spermatophyta</taxon>
        <taxon>Magnoliopsida</taxon>
        <taxon>eudicotyledons</taxon>
        <taxon>Gunneridae</taxon>
        <taxon>Pentapetalae</taxon>
        <taxon>rosids</taxon>
        <taxon>fabids</taxon>
        <taxon>Malpighiales</taxon>
        <taxon>Linaceae</taxon>
        <taxon>Linum</taxon>
    </lineage>
</organism>
<gene>
    <name evidence="2" type="ORF">LTRI10_LOCUS4663</name>
</gene>
<dbReference type="EMBL" id="OZ034813">
    <property type="protein sequence ID" value="CAL1357001.1"/>
    <property type="molecule type" value="Genomic_DNA"/>
</dbReference>
<proteinExistence type="predicted"/>
<keyword evidence="3" id="KW-1185">Reference proteome</keyword>